<evidence type="ECO:0000256" key="4">
    <source>
        <dbReference type="ARBA" id="ARBA00022840"/>
    </source>
</evidence>
<keyword evidence="10" id="KW-1185">Reference proteome</keyword>
<keyword evidence="6" id="KW-0175">Coiled coil</keyword>
<evidence type="ECO:0000256" key="3">
    <source>
        <dbReference type="ARBA" id="ARBA00022806"/>
    </source>
</evidence>
<dbReference type="OrthoDB" id="9765670at2"/>
<dbReference type="SUPFAM" id="SSF52540">
    <property type="entry name" value="P-loop containing nucleoside triphosphate hydrolases"/>
    <property type="match status" value="1"/>
</dbReference>
<dbReference type="GO" id="GO:0000725">
    <property type="term" value="P:recombinational repair"/>
    <property type="evidence" value="ECO:0007669"/>
    <property type="project" value="TreeGrafter"/>
</dbReference>
<dbReference type="InterPro" id="IPR000212">
    <property type="entry name" value="DNA_helicase_UvrD/REP"/>
</dbReference>
<keyword evidence="1 5" id="KW-0547">Nucleotide-binding</keyword>
<evidence type="ECO:0000259" key="7">
    <source>
        <dbReference type="PROSITE" id="PS51198"/>
    </source>
</evidence>
<evidence type="ECO:0000313" key="10">
    <source>
        <dbReference type="Proteomes" id="UP000180175"/>
    </source>
</evidence>
<reference evidence="9" key="4">
    <citation type="submission" date="2020-10" db="EMBL/GenBank/DDBJ databases">
        <authorList>
            <person name="Bassil N.M."/>
            <person name="Lloyd J.R."/>
        </authorList>
    </citation>
    <scope>NUCLEOTIDE SEQUENCE</scope>
    <source>
        <strain evidence="9">NB2006</strain>
    </source>
</reference>
<proteinExistence type="predicted"/>
<feature type="binding site" evidence="5">
    <location>
        <begin position="36"/>
        <end position="43"/>
    </location>
    <ligand>
        <name>ATP</name>
        <dbReference type="ChEBI" id="CHEBI:30616"/>
    </ligand>
</feature>
<dbReference type="Gene3D" id="3.40.50.300">
    <property type="entry name" value="P-loop containing nucleotide triphosphate hydrolases"/>
    <property type="match status" value="2"/>
</dbReference>
<dbReference type="AlphaFoldDB" id="A0A1S2MDZ3"/>
<organism evidence="8 10">
    <name type="scientific">Anaerobacillus isosaccharinicus</name>
    <dbReference type="NCBI Taxonomy" id="1532552"/>
    <lineage>
        <taxon>Bacteria</taxon>
        <taxon>Bacillati</taxon>
        <taxon>Bacillota</taxon>
        <taxon>Bacilli</taxon>
        <taxon>Bacillales</taxon>
        <taxon>Bacillaceae</taxon>
        <taxon>Anaerobacillus</taxon>
    </lineage>
</organism>
<reference evidence="9 10" key="3">
    <citation type="journal article" date="2019" name="Int. J. Syst. Evol. Microbiol.">
        <title>Anaerobacillus isosaccharinicus sp. nov., an alkaliphilic bacterium which degrades isosaccharinic acid.</title>
        <authorList>
            <person name="Bassil N.M."/>
            <person name="Lloyd J.R."/>
        </authorList>
    </citation>
    <scope>NUCLEOTIDE SEQUENCE [LARGE SCALE GENOMIC DNA]</scope>
    <source>
        <strain evidence="9 10">NB2006</strain>
    </source>
</reference>
<feature type="coiled-coil region" evidence="6">
    <location>
        <begin position="109"/>
        <end position="157"/>
    </location>
</feature>
<evidence type="ECO:0000313" key="9">
    <source>
        <dbReference type="EMBL" id="QOY36638.1"/>
    </source>
</evidence>
<reference evidence="9 10" key="2">
    <citation type="journal article" date="2017" name="Genome Announc.">
        <title>Draft Genome Sequences of Four Alkaliphilic Bacteria Belonging to the Anaerobacillus Genus.</title>
        <authorList>
            <person name="Bassil N.M."/>
            <person name="Lloyd J.R."/>
        </authorList>
    </citation>
    <scope>NUCLEOTIDE SEQUENCE [LARGE SCALE GENOMIC DNA]</scope>
    <source>
        <strain evidence="9 10">NB2006</strain>
    </source>
</reference>
<keyword evidence="2 5" id="KW-0378">Hydrolase</keyword>
<evidence type="ECO:0000256" key="1">
    <source>
        <dbReference type="ARBA" id="ARBA00022741"/>
    </source>
</evidence>
<dbReference type="PANTHER" id="PTHR11070:SF2">
    <property type="entry name" value="ATP-DEPENDENT DNA HELICASE SRS2"/>
    <property type="match status" value="1"/>
</dbReference>
<evidence type="ECO:0000256" key="6">
    <source>
        <dbReference type="SAM" id="Coils"/>
    </source>
</evidence>
<dbReference type="GO" id="GO:0043138">
    <property type="term" value="F:3'-5' DNA helicase activity"/>
    <property type="evidence" value="ECO:0007669"/>
    <property type="project" value="TreeGrafter"/>
</dbReference>
<dbReference type="InterPro" id="IPR014016">
    <property type="entry name" value="UvrD-like_ATP-bd"/>
</dbReference>
<dbReference type="InterPro" id="IPR027417">
    <property type="entry name" value="P-loop_NTPase"/>
</dbReference>
<dbReference type="GO" id="GO:0003677">
    <property type="term" value="F:DNA binding"/>
    <property type="evidence" value="ECO:0007669"/>
    <property type="project" value="InterPro"/>
</dbReference>
<evidence type="ECO:0000256" key="5">
    <source>
        <dbReference type="PROSITE-ProRule" id="PRU00560"/>
    </source>
</evidence>
<dbReference type="GO" id="GO:0016787">
    <property type="term" value="F:hydrolase activity"/>
    <property type="evidence" value="ECO:0007669"/>
    <property type="project" value="UniProtKB-UniRule"/>
</dbReference>
<gene>
    <name evidence="9" type="ORF">AWH56_002900</name>
    <name evidence="8" type="ORF">AWH56_04345</name>
</gene>
<dbReference type="Proteomes" id="UP000180175">
    <property type="component" value="Chromosome"/>
</dbReference>
<sequence length="638" mass="73957">MRNSVENSDNLVDAHVDREISNCLNLQNPKSFFLFAGAGSGKTRSLVTVLKEFREKNYKQMQYKGQRVAIITYTNAACEEIERRLDFDPIFSVSTIHSFIWELIKDFNKDIKEWLYSNLKEQIEELELKQKKGRAGTQAANNRKKSIEKKYRRLETLEKINKFTYNPNGDNLSRDSLNHHEVISIGSYFLSFKQLMQKILIKKFPVLLIDESQDTNKDLINAFFEVENKYNSLFILGLFGDTMQRIYSDGKVDLGADLPERWAKPAKIMNHRCPPRIIKLINKIRSDIDGQEQRERTDKGDGFVRMFIFPITTTKKSAERIVAKIMADYTKDSKWTSQDADYTSLILEHHMAANRLGFFELFQPIYQVEKLKTGLLGGTLRELNFFTQIILPMVNAYKSKDDFTITSTVRKHSPLIKLAKDEKDQVLQIKKIKETVYEFLSMWDKNHDPLCLDVLRCVANLNLFEIPDSLYPFSVTGEESLGEKEELTIDKNEALMAWGECLNAPFSQIQKYDSYINGKSSFMTHQGVKGLEFPRVMVIIDDNESRGFLFSYEKLFGAKEKTESDIRNENEGKDTSIDRTRRLFYVTCSRAEESLAIVAYSSNPESVRKQVLSEGWFKESEVEIIWNLEINKESLFIP</sequence>
<reference evidence="8 10" key="1">
    <citation type="submission" date="2016-10" db="EMBL/GenBank/DDBJ databases">
        <title>Draft genome sequences of four alkaliphilic bacteria belonging to the Anaerobacillus genus.</title>
        <authorList>
            <person name="Bassil N.M."/>
            <person name="Lloyd J.R."/>
        </authorList>
    </citation>
    <scope>NUCLEOTIDE SEQUENCE [LARGE SCALE GENOMIC DNA]</scope>
    <source>
        <strain evidence="8 10">NB2006</strain>
    </source>
</reference>
<keyword evidence="3 5" id="KW-0347">Helicase</keyword>
<dbReference type="RefSeq" id="WP_071315959.1">
    <property type="nucleotide sequence ID" value="NZ_CP063356.2"/>
</dbReference>
<evidence type="ECO:0000313" key="8">
    <source>
        <dbReference type="EMBL" id="OIJ22816.1"/>
    </source>
</evidence>
<dbReference type="Pfam" id="PF13245">
    <property type="entry name" value="AAA_19"/>
    <property type="match status" value="1"/>
</dbReference>
<dbReference type="EMBL" id="CP063356">
    <property type="protein sequence ID" value="QOY36638.1"/>
    <property type="molecule type" value="Genomic_DNA"/>
</dbReference>
<dbReference type="PROSITE" id="PS51198">
    <property type="entry name" value="UVRD_HELICASE_ATP_BIND"/>
    <property type="match status" value="1"/>
</dbReference>
<dbReference type="PANTHER" id="PTHR11070">
    <property type="entry name" value="UVRD / RECB / PCRA DNA HELICASE FAMILY MEMBER"/>
    <property type="match status" value="1"/>
</dbReference>
<evidence type="ECO:0000256" key="2">
    <source>
        <dbReference type="ARBA" id="ARBA00022801"/>
    </source>
</evidence>
<keyword evidence="4 5" id="KW-0067">ATP-binding</keyword>
<feature type="domain" description="UvrD-like helicase ATP-binding" evidence="7">
    <location>
        <begin position="15"/>
        <end position="287"/>
    </location>
</feature>
<accession>A0A1S2MDZ3</accession>
<protein>
    <submittedName>
        <fullName evidence="9">ATP-dependent helicase</fullName>
    </submittedName>
    <submittedName>
        <fullName evidence="8">Fis family transcriptional regulator</fullName>
    </submittedName>
</protein>
<dbReference type="GO" id="GO:0005524">
    <property type="term" value="F:ATP binding"/>
    <property type="evidence" value="ECO:0007669"/>
    <property type="project" value="UniProtKB-UniRule"/>
</dbReference>
<dbReference type="EMBL" id="LQXD01000025">
    <property type="protein sequence ID" value="OIJ22816.1"/>
    <property type="molecule type" value="Genomic_DNA"/>
</dbReference>
<dbReference type="KEGG" id="aia:AWH56_002900"/>
<name>A0A1S2MDZ3_9BACI</name>